<organism evidence="1 2">
    <name type="scientific">Niallia nealsonii</name>
    <dbReference type="NCBI Taxonomy" id="115979"/>
    <lineage>
        <taxon>Bacteria</taxon>
        <taxon>Bacillati</taxon>
        <taxon>Bacillota</taxon>
        <taxon>Bacilli</taxon>
        <taxon>Bacillales</taxon>
        <taxon>Bacillaceae</taxon>
        <taxon>Niallia</taxon>
    </lineage>
</organism>
<gene>
    <name evidence="1" type="primary">ytxJ</name>
    <name evidence="1" type="ORF">CWS01_03540</name>
</gene>
<dbReference type="InterPro" id="IPR022551">
    <property type="entry name" value="BrxC"/>
</dbReference>
<evidence type="ECO:0000313" key="2">
    <source>
        <dbReference type="Proteomes" id="UP000233375"/>
    </source>
</evidence>
<proteinExistence type="predicted"/>
<dbReference type="RefSeq" id="WP_101175672.1">
    <property type="nucleotide sequence ID" value="NZ_PISE01000008.1"/>
</dbReference>
<dbReference type="SUPFAM" id="SSF52833">
    <property type="entry name" value="Thioredoxin-like"/>
    <property type="match status" value="1"/>
</dbReference>
<name>A0A2N0Z627_9BACI</name>
<accession>A0A2N0Z627</accession>
<dbReference type="NCBIfam" id="TIGR04019">
    <property type="entry name" value="B_thiol_YtxJ"/>
    <property type="match status" value="1"/>
</dbReference>
<dbReference type="EMBL" id="PISE01000008">
    <property type="protein sequence ID" value="PKG24959.1"/>
    <property type="molecule type" value="Genomic_DNA"/>
</dbReference>
<dbReference type="AlphaFoldDB" id="A0A2N0Z627"/>
<protein>
    <submittedName>
        <fullName evidence="1">Bacillithiol system redox-active protein YtxJ</fullName>
    </submittedName>
</protein>
<dbReference type="Proteomes" id="UP000233375">
    <property type="component" value="Unassembled WGS sequence"/>
</dbReference>
<reference evidence="1 2" key="1">
    <citation type="journal article" date="2003" name="Int. J. Syst. Evol. Microbiol.">
        <title>Bacillus nealsonii sp. nov., isolated from a spacecraft-assembly facility, whose spores are gamma-radiation resistant.</title>
        <authorList>
            <person name="Venkateswaran K."/>
            <person name="Kempf M."/>
            <person name="Chen F."/>
            <person name="Satomi M."/>
            <person name="Nicholson W."/>
            <person name="Kern R."/>
        </authorList>
    </citation>
    <scope>NUCLEOTIDE SEQUENCE [LARGE SCALE GENOMIC DNA]</scope>
    <source>
        <strain evidence="1 2">FO-92</strain>
    </source>
</reference>
<dbReference type="Pfam" id="PF11009">
    <property type="entry name" value="BrxC"/>
    <property type="match status" value="1"/>
</dbReference>
<dbReference type="InterPro" id="IPR036249">
    <property type="entry name" value="Thioredoxin-like_sf"/>
</dbReference>
<evidence type="ECO:0000313" key="1">
    <source>
        <dbReference type="EMBL" id="PKG24959.1"/>
    </source>
</evidence>
<dbReference type="Gene3D" id="3.40.30.10">
    <property type="entry name" value="Glutaredoxin"/>
    <property type="match status" value="1"/>
</dbReference>
<comment type="caution">
    <text evidence="1">The sequence shown here is derived from an EMBL/GenBank/DDBJ whole genome shotgun (WGS) entry which is preliminary data.</text>
</comment>
<sequence length="109" mass="12411">MKKIDTVEEFNEVVKNNESILFLKHSLTCPISQAGFEQYQQYTANNNEVDAYYLAVQDSRPLSNHIAETYDIKHESPQVLLFADNKVVWNASHHNITVSALKDAVSTIK</sequence>
<dbReference type="OrthoDB" id="677051at2"/>
<keyword evidence="2" id="KW-1185">Reference proteome</keyword>